<dbReference type="Gene3D" id="3.90.226.10">
    <property type="entry name" value="2-enoyl-CoA Hydratase, Chain A, domain 1"/>
    <property type="match status" value="1"/>
</dbReference>
<dbReference type="CDD" id="cd06558">
    <property type="entry name" value="crotonase-like"/>
    <property type="match status" value="1"/>
</dbReference>
<evidence type="ECO:0000256" key="10">
    <source>
        <dbReference type="ARBA" id="ARBA00042182"/>
    </source>
</evidence>
<comment type="catalytic activity">
    <reaction evidence="5">
        <text>(2S)-ethylmalonyl-CoA + H(+) = butanoyl-CoA + CO2</text>
        <dbReference type="Rhea" id="RHEA:32131"/>
        <dbReference type="ChEBI" id="CHEBI:15378"/>
        <dbReference type="ChEBI" id="CHEBI:16526"/>
        <dbReference type="ChEBI" id="CHEBI:57371"/>
        <dbReference type="ChEBI" id="CHEBI:60909"/>
        <dbReference type="EC" id="4.1.1.94"/>
    </reaction>
    <physiologicalReaction direction="left-to-right" evidence="5">
        <dbReference type="Rhea" id="RHEA:32132"/>
    </physiologicalReaction>
</comment>
<reference evidence="14 15" key="1">
    <citation type="submission" date="2024-09" db="EMBL/GenBank/DDBJ databases">
        <authorList>
            <person name="Sun Q."/>
            <person name="Mori K."/>
        </authorList>
    </citation>
    <scope>NUCLEOTIDE SEQUENCE [LARGE SCALE GENOMIC DNA]</scope>
    <source>
        <strain evidence="14 15">NCAIM B.02610</strain>
    </source>
</reference>
<comment type="caution">
    <text evidence="14">The sequence shown here is derived from an EMBL/GenBank/DDBJ whole genome shotgun (WGS) entry which is preliminary data.</text>
</comment>
<comment type="catalytic activity">
    <reaction evidence="11">
        <text>(S)-methylmalonyl-CoA + H(+) = propanoyl-CoA + CO2</text>
        <dbReference type="Rhea" id="RHEA:61340"/>
        <dbReference type="ChEBI" id="CHEBI:15378"/>
        <dbReference type="ChEBI" id="CHEBI:16526"/>
        <dbReference type="ChEBI" id="CHEBI:57327"/>
        <dbReference type="ChEBI" id="CHEBI:57392"/>
        <dbReference type="EC" id="4.1.1.94"/>
    </reaction>
    <physiologicalReaction direction="left-to-right" evidence="11">
        <dbReference type="Rhea" id="RHEA:61341"/>
    </physiologicalReaction>
</comment>
<evidence type="ECO:0000256" key="6">
    <source>
        <dbReference type="ARBA" id="ARBA00036541"/>
    </source>
</evidence>
<evidence type="ECO:0000256" key="9">
    <source>
        <dbReference type="ARBA" id="ARBA00042052"/>
    </source>
</evidence>
<dbReference type="Proteomes" id="UP001589838">
    <property type="component" value="Unassembled WGS sequence"/>
</dbReference>
<keyword evidence="4" id="KW-0456">Lyase</keyword>
<evidence type="ECO:0000313" key="15">
    <source>
        <dbReference type="Proteomes" id="UP001589838"/>
    </source>
</evidence>
<dbReference type="InterPro" id="IPR018376">
    <property type="entry name" value="Enoyl-CoA_hyd/isom_CS"/>
</dbReference>
<evidence type="ECO:0000256" key="1">
    <source>
        <dbReference type="ARBA" id="ARBA00004514"/>
    </source>
</evidence>
<dbReference type="InterPro" id="IPR029045">
    <property type="entry name" value="ClpP/crotonase-like_dom_sf"/>
</dbReference>
<keyword evidence="3" id="KW-0963">Cytoplasm</keyword>
<evidence type="ECO:0000256" key="8">
    <source>
        <dbReference type="ARBA" id="ARBA00039903"/>
    </source>
</evidence>
<dbReference type="SUPFAM" id="SSF52096">
    <property type="entry name" value="ClpP/crotonase"/>
    <property type="match status" value="1"/>
</dbReference>
<keyword evidence="15" id="KW-1185">Reference proteome</keyword>
<evidence type="ECO:0000256" key="5">
    <source>
        <dbReference type="ARBA" id="ARBA00036343"/>
    </source>
</evidence>
<comment type="function">
    <text evidence="12">Decarboxylates ethylmalonyl-CoA, a potentially toxic metabolite, to form butyryl-CoA, suggesting it might be involved in metabolite proofreading. Acts preferentially on (S)-ethylmalonyl-CoA but also has some activity on the (R)-isomer. Also has methylmalonyl-CoA decarboxylase activity at lower level.</text>
</comment>
<evidence type="ECO:0000313" key="14">
    <source>
        <dbReference type="EMBL" id="MFC0473065.1"/>
    </source>
</evidence>
<evidence type="ECO:0000256" key="2">
    <source>
        <dbReference type="ARBA" id="ARBA00005254"/>
    </source>
</evidence>
<dbReference type="RefSeq" id="WP_335960993.1">
    <property type="nucleotide sequence ID" value="NZ_JAXBLX010000013.1"/>
</dbReference>
<dbReference type="EC" id="4.1.1.94" evidence="7"/>
<organism evidence="14 15">
    <name type="scientific">Halalkalibacter kiskunsagensis</name>
    <dbReference type="NCBI Taxonomy" id="1548599"/>
    <lineage>
        <taxon>Bacteria</taxon>
        <taxon>Bacillati</taxon>
        <taxon>Bacillota</taxon>
        <taxon>Bacilli</taxon>
        <taxon>Bacillales</taxon>
        <taxon>Bacillaceae</taxon>
        <taxon>Halalkalibacter</taxon>
    </lineage>
</organism>
<name>A0ABV6KJI9_9BACI</name>
<dbReference type="EMBL" id="JBHLUX010000091">
    <property type="protein sequence ID" value="MFC0473065.1"/>
    <property type="molecule type" value="Genomic_DNA"/>
</dbReference>
<evidence type="ECO:0000256" key="3">
    <source>
        <dbReference type="ARBA" id="ARBA00022490"/>
    </source>
</evidence>
<proteinExistence type="inferred from homology"/>
<gene>
    <name evidence="14" type="ORF">ACFFHM_21875</name>
</gene>
<comment type="similarity">
    <text evidence="2 13">Belongs to the enoyl-CoA hydratase/isomerase family.</text>
</comment>
<evidence type="ECO:0000256" key="7">
    <source>
        <dbReference type="ARBA" id="ARBA00038883"/>
    </source>
</evidence>
<dbReference type="PANTHER" id="PTHR11941:SF27">
    <property type="entry name" value="ETHYLMALONYL-COA DECARBOXYLASE"/>
    <property type="match status" value="1"/>
</dbReference>
<evidence type="ECO:0000256" key="4">
    <source>
        <dbReference type="ARBA" id="ARBA00023239"/>
    </source>
</evidence>
<dbReference type="PROSITE" id="PS00166">
    <property type="entry name" value="ENOYL_COA_HYDRATASE"/>
    <property type="match status" value="1"/>
</dbReference>
<dbReference type="InterPro" id="IPR001753">
    <property type="entry name" value="Enoyl-CoA_hydra/iso"/>
</dbReference>
<dbReference type="Pfam" id="PF00378">
    <property type="entry name" value="ECH_1"/>
    <property type="match status" value="1"/>
</dbReference>
<sequence length="253" mass="28121">MESVQIKNYGTGVTLIQIDRKEIRNAINEQVMDELNQALTLAERDASCIVVISGSGERAFCSGGDLSVFQYLKTEKQAKEMLLKMGAILERLAFFPKVTVAALNGTAVGGGSELATACDLRIAAPHVKLGFVQGELGITTGWGGSSLLFERVTNQIALDMLLSARMYSTDELYKQGFVHKVIYNASFLEGVIEYLESYFLQNKGVLQAYKARLLDQLDRPNIHRNIQNEIKDCAKLWETDVHHEAVRAFLNRS</sequence>
<comment type="catalytic activity">
    <reaction evidence="6">
        <text>(2R)-ethylmalonyl-CoA + H(+) = butanoyl-CoA + CO2</text>
        <dbReference type="Rhea" id="RHEA:59540"/>
        <dbReference type="ChEBI" id="CHEBI:15378"/>
        <dbReference type="ChEBI" id="CHEBI:16526"/>
        <dbReference type="ChEBI" id="CHEBI:57371"/>
        <dbReference type="ChEBI" id="CHEBI:85316"/>
        <dbReference type="EC" id="4.1.1.94"/>
    </reaction>
    <physiologicalReaction direction="left-to-right" evidence="6">
        <dbReference type="Rhea" id="RHEA:59541"/>
    </physiologicalReaction>
</comment>
<evidence type="ECO:0000256" key="13">
    <source>
        <dbReference type="RuleBase" id="RU003707"/>
    </source>
</evidence>
<evidence type="ECO:0000256" key="12">
    <source>
        <dbReference type="ARBA" id="ARBA00056546"/>
    </source>
</evidence>
<dbReference type="PANTHER" id="PTHR11941">
    <property type="entry name" value="ENOYL-COA HYDRATASE-RELATED"/>
    <property type="match status" value="1"/>
</dbReference>
<accession>A0ABV6KJI9</accession>
<comment type="subcellular location">
    <subcellularLocation>
        <location evidence="1">Cytoplasm</location>
        <location evidence="1">Cytosol</location>
    </subcellularLocation>
</comment>
<protein>
    <recommendedName>
        <fullName evidence="8">Ethylmalonyl-CoA decarboxylase</fullName>
        <ecNumber evidence="7">4.1.1.94</ecNumber>
    </recommendedName>
    <alternativeName>
        <fullName evidence="10">Enoyl-CoA hydratase domain-containing protein 1</fullName>
    </alternativeName>
    <alternativeName>
        <fullName evidence="9">Methylmalonyl-CoA decarboxylase</fullName>
    </alternativeName>
</protein>
<evidence type="ECO:0000256" key="11">
    <source>
        <dbReference type="ARBA" id="ARBA00047446"/>
    </source>
</evidence>